<dbReference type="Proteomes" id="UP000219775">
    <property type="component" value="Unassembled WGS sequence"/>
</dbReference>
<feature type="compositionally biased region" description="Basic residues" evidence="1">
    <location>
        <begin position="52"/>
        <end position="68"/>
    </location>
</feature>
<protein>
    <submittedName>
        <fullName evidence="2">Uncharacterized protein</fullName>
    </submittedName>
</protein>
<gene>
    <name evidence="2" type="ORF">CN613_25660</name>
</gene>
<reference evidence="2 3" key="1">
    <citation type="submission" date="2017-09" db="EMBL/GenBank/DDBJ databases">
        <title>Large-scale bioinformatics analysis of Bacillus genomes uncovers conserved roles of natural products in bacterial physiology.</title>
        <authorList>
            <consortium name="Agbiome Team Llc"/>
            <person name="Bleich R.M."/>
            <person name="Grubbs K.J."/>
            <person name="Santa Maria K.C."/>
            <person name="Allen S.E."/>
            <person name="Farag S."/>
            <person name="Shank E.A."/>
            <person name="Bowers A."/>
        </authorList>
    </citation>
    <scope>NUCLEOTIDE SEQUENCE [LARGE SCALE GENOMIC DNA]</scope>
    <source>
        <strain evidence="2 3">AFS009893</strain>
    </source>
</reference>
<proteinExistence type="predicted"/>
<dbReference type="RefSeq" id="WP_098129099.1">
    <property type="nucleotide sequence ID" value="NZ_NUDP01000117.1"/>
</dbReference>
<feature type="region of interest" description="Disordered" evidence="1">
    <location>
        <begin position="49"/>
        <end position="68"/>
    </location>
</feature>
<evidence type="ECO:0000313" key="3">
    <source>
        <dbReference type="Proteomes" id="UP000219775"/>
    </source>
</evidence>
<dbReference type="EMBL" id="NUDP01000117">
    <property type="protein sequence ID" value="PEM65332.1"/>
    <property type="molecule type" value="Genomic_DNA"/>
</dbReference>
<name>A0A2A8BYH3_9BACI</name>
<evidence type="ECO:0000256" key="1">
    <source>
        <dbReference type="SAM" id="MobiDB-lite"/>
    </source>
</evidence>
<accession>A0A2A8BYH3</accession>
<sequence>MFKIVVPSNSFEGERCGVTFRKGQGETESQEVAEMLAALGYEVEGLETAKATPKKTATKRKATPKKED</sequence>
<comment type="caution">
    <text evidence="2">The sequence shown here is derived from an EMBL/GenBank/DDBJ whole genome shotgun (WGS) entry which is preliminary data.</text>
</comment>
<evidence type="ECO:0000313" key="2">
    <source>
        <dbReference type="EMBL" id="PEM65332.1"/>
    </source>
</evidence>
<organism evidence="2 3">
    <name type="scientific">Bacillus pseudomycoides</name>
    <dbReference type="NCBI Taxonomy" id="64104"/>
    <lineage>
        <taxon>Bacteria</taxon>
        <taxon>Bacillati</taxon>
        <taxon>Bacillota</taxon>
        <taxon>Bacilli</taxon>
        <taxon>Bacillales</taxon>
        <taxon>Bacillaceae</taxon>
        <taxon>Bacillus</taxon>
        <taxon>Bacillus cereus group</taxon>
    </lineage>
</organism>
<dbReference type="AlphaFoldDB" id="A0A2A8BYH3"/>